<feature type="transmembrane region" description="Helical" evidence="7">
    <location>
        <begin position="110"/>
        <end position="128"/>
    </location>
</feature>
<dbReference type="Proteomes" id="UP000178086">
    <property type="component" value="Unassembled WGS sequence"/>
</dbReference>
<sequence length="305" mass="31363">MHIPDGFLDTKTWVTTAAASGIAITYAVRRANQELEEKDPPLMGVLAAFIFAAQMINFPVAGGTSGHFLGAALAAILIGPWRAMLVLLSVVGVQAFLFGDGGISALGANVFNMAVIAPSVAYLIYGVVKRFSTPVAAFTAGLVSTVVTALVVAVELYLSGTAPLAITASLMTGWHIVIGAAEGLITASTVGYLARIRPDLIHGNTALDVRSIAVFSSISVALAVFLSPLASSFPDGLERVAHDLGFIGKETGLFNSLIPDYAIPGLQNEWLATGLAGLLGVGIALGVGFGLASIARRRQVGGETG</sequence>
<keyword evidence="3" id="KW-1003">Cell membrane</keyword>
<feature type="transmembrane region" description="Helical" evidence="7">
    <location>
        <begin position="135"/>
        <end position="154"/>
    </location>
</feature>
<keyword evidence="6 7" id="KW-0472">Membrane</keyword>
<comment type="subcellular location">
    <subcellularLocation>
        <location evidence="1">Cell membrane</location>
        <topology evidence="1">Multi-pass membrane protein</topology>
    </subcellularLocation>
</comment>
<evidence type="ECO:0000259" key="8">
    <source>
        <dbReference type="Pfam" id="PF13190"/>
    </source>
</evidence>
<dbReference type="Pfam" id="PF01891">
    <property type="entry name" value="CbiM"/>
    <property type="match status" value="1"/>
</dbReference>
<dbReference type="Pfam" id="PF13190">
    <property type="entry name" value="PDGLE"/>
    <property type="match status" value="1"/>
</dbReference>
<reference evidence="9 10" key="1">
    <citation type="journal article" date="2016" name="Nat. Commun.">
        <title>Thousands of microbial genomes shed light on interconnected biogeochemical processes in an aquifer system.</title>
        <authorList>
            <person name="Anantharaman K."/>
            <person name="Brown C.T."/>
            <person name="Hug L.A."/>
            <person name="Sharon I."/>
            <person name="Castelle C.J."/>
            <person name="Probst A.J."/>
            <person name="Thomas B.C."/>
            <person name="Singh A."/>
            <person name="Wilkins M.J."/>
            <person name="Karaoz U."/>
            <person name="Brodie E.L."/>
            <person name="Williams K.H."/>
            <person name="Hubbard S.S."/>
            <person name="Banfield J.F."/>
        </authorList>
    </citation>
    <scope>NUCLEOTIDE SEQUENCE [LARGE SCALE GENOMIC DNA]</scope>
</reference>
<gene>
    <name evidence="9" type="ORF">A2074_02175</name>
</gene>
<organism evidence="9 10">
    <name type="scientific">Candidatus Aquicultor primus</name>
    <dbReference type="NCBI Taxonomy" id="1797195"/>
    <lineage>
        <taxon>Bacteria</taxon>
        <taxon>Bacillati</taxon>
        <taxon>Actinomycetota</taxon>
        <taxon>Candidatus Aquicultoria</taxon>
        <taxon>Candidatus Aquicultorales</taxon>
        <taxon>Candidatus Aquicultoraceae</taxon>
        <taxon>Candidatus Aquicultor</taxon>
    </lineage>
</organism>
<evidence type="ECO:0000256" key="2">
    <source>
        <dbReference type="ARBA" id="ARBA00022448"/>
    </source>
</evidence>
<evidence type="ECO:0000256" key="4">
    <source>
        <dbReference type="ARBA" id="ARBA00022692"/>
    </source>
</evidence>
<proteinExistence type="predicted"/>
<dbReference type="Gene3D" id="1.10.1760.20">
    <property type="match status" value="1"/>
</dbReference>
<dbReference type="GO" id="GO:0000041">
    <property type="term" value="P:transition metal ion transport"/>
    <property type="evidence" value="ECO:0007669"/>
    <property type="project" value="InterPro"/>
</dbReference>
<feature type="domain" description="PDGLE" evidence="8">
    <location>
        <begin position="212"/>
        <end position="297"/>
    </location>
</feature>
<keyword evidence="5 7" id="KW-1133">Transmembrane helix</keyword>
<feature type="transmembrane region" description="Helical" evidence="7">
    <location>
        <begin position="41"/>
        <end position="60"/>
    </location>
</feature>
<evidence type="ECO:0000313" key="9">
    <source>
        <dbReference type="EMBL" id="OFW34736.1"/>
    </source>
</evidence>
<feature type="transmembrane region" description="Helical" evidence="7">
    <location>
        <begin position="270"/>
        <end position="292"/>
    </location>
</feature>
<dbReference type="PANTHER" id="PTHR34229:SF1">
    <property type="entry name" value="METAL TRANSPORT PROTEIN HI_1621-RELATED"/>
    <property type="match status" value="1"/>
</dbReference>
<keyword evidence="2" id="KW-0813">Transport</keyword>
<dbReference type="InterPro" id="IPR002751">
    <property type="entry name" value="CbiM/NikMN"/>
</dbReference>
<dbReference type="GO" id="GO:0005886">
    <property type="term" value="C:plasma membrane"/>
    <property type="evidence" value="ECO:0007669"/>
    <property type="project" value="UniProtKB-SubCell"/>
</dbReference>
<keyword evidence="4 7" id="KW-0812">Transmembrane</keyword>
<evidence type="ECO:0000256" key="1">
    <source>
        <dbReference type="ARBA" id="ARBA00004651"/>
    </source>
</evidence>
<evidence type="ECO:0000256" key="3">
    <source>
        <dbReference type="ARBA" id="ARBA00022475"/>
    </source>
</evidence>
<evidence type="ECO:0000256" key="7">
    <source>
        <dbReference type="SAM" id="Phobius"/>
    </source>
</evidence>
<evidence type="ECO:0000313" key="10">
    <source>
        <dbReference type="Proteomes" id="UP000178086"/>
    </source>
</evidence>
<dbReference type="PANTHER" id="PTHR34229">
    <property type="entry name" value="METAL TRANSPORT PROTEIN HI_1621-RELATED"/>
    <property type="match status" value="1"/>
</dbReference>
<feature type="transmembrane region" description="Helical" evidence="7">
    <location>
        <begin position="207"/>
        <end position="230"/>
    </location>
</feature>
<comment type="caution">
    <text evidence="9">The sequence shown here is derived from an EMBL/GenBank/DDBJ whole genome shotgun (WGS) entry which is preliminary data.</text>
</comment>
<feature type="transmembrane region" description="Helical" evidence="7">
    <location>
        <begin position="72"/>
        <end position="98"/>
    </location>
</feature>
<accession>A0A1F2UTZ1</accession>
<evidence type="ECO:0000256" key="6">
    <source>
        <dbReference type="ARBA" id="ARBA00023136"/>
    </source>
</evidence>
<evidence type="ECO:0000256" key="5">
    <source>
        <dbReference type="ARBA" id="ARBA00022989"/>
    </source>
</evidence>
<dbReference type="EMBL" id="MELI01000034">
    <property type="protein sequence ID" value="OFW34736.1"/>
    <property type="molecule type" value="Genomic_DNA"/>
</dbReference>
<feature type="transmembrane region" description="Helical" evidence="7">
    <location>
        <begin position="174"/>
        <end position="195"/>
    </location>
</feature>
<protein>
    <recommendedName>
        <fullName evidence="8">PDGLE domain-containing protein</fullName>
    </recommendedName>
</protein>
<dbReference type="AlphaFoldDB" id="A0A1F2UTZ1"/>
<name>A0A1F2UTZ1_9ACTN</name>
<dbReference type="InterPro" id="IPR025937">
    <property type="entry name" value="PDGLE_dom"/>
</dbReference>